<feature type="chain" id="PRO_5047397467" description="Lipoprotein" evidence="2">
    <location>
        <begin position="21"/>
        <end position="191"/>
    </location>
</feature>
<feature type="compositionally biased region" description="Gly residues" evidence="1">
    <location>
        <begin position="148"/>
        <end position="161"/>
    </location>
</feature>
<evidence type="ECO:0000313" key="4">
    <source>
        <dbReference type="Proteomes" id="UP001501447"/>
    </source>
</evidence>
<proteinExistence type="predicted"/>
<dbReference type="RefSeq" id="WP_344567515.1">
    <property type="nucleotide sequence ID" value="NZ_BAAARJ010000012.1"/>
</dbReference>
<keyword evidence="2" id="KW-0732">Signal</keyword>
<protein>
    <recommendedName>
        <fullName evidence="5">Lipoprotein</fullName>
    </recommendedName>
</protein>
<evidence type="ECO:0000313" key="3">
    <source>
        <dbReference type="EMBL" id="GAA2620383.1"/>
    </source>
</evidence>
<sequence>MSRMTKTMVLAGAVLSAATGCVTVPGAGSGPSGSEPAPRLAPAPATPTAGAPGALGPDAAPHEGEAPAREALSRLDRLPGRRVGAALARSGGAALPMRAPSPSVRESLPAPGADAGKHPSPTPARRPEAPGFARENERHQRADSSDGSEGGGGPGGRGGGSDVAVCALGEAYGRWAQDSPQARICRAAYGK</sequence>
<comment type="caution">
    <text evidence="3">The sequence shown here is derived from an EMBL/GenBank/DDBJ whole genome shotgun (WGS) entry which is preliminary data.</text>
</comment>
<evidence type="ECO:0008006" key="5">
    <source>
        <dbReference type="Google" id="ProtNLM"/>
    </source>
</evidence>
<dbReference type="Proteomes" id="UP001501447">
    <property type="component" value="Unassembled WGS sequence"/>
</dbReference>
<feature type="compositionally biased region" description="Basic and acidic residues" evidence="1">
    <location>
        <begin position="60"/>
        <end position="79"/>
    </location>
</feature>
<accession>A0ABP6CM41</accession>
<evidence type="ECO:0000256" key="1">
    <source>
        <dbReference type="SAM" id="MobiDB-lite"/>
    </source>
</evidence>
<feature type="compositionally biased region" description="Low complexity" evidence="1">
    <location>
        <begin position="46"/>
        <end position="59"/>
    </location>
</feature>
<reference evidence="4" key="1">
    <citation type="journal article" date="2019" name="Int. J. Syst. Evol. Microbiol.">
        <title>The Global Catalogue of Microorganisms (GCM) 10K type strain sequencing project: providing services to taxonomists for standard genome sequencing and annotation.</title>
        <authorList>
            <consortium name="The Broad Institute Genomics Platform"/>
            <consortium name="The Broad Institute Genome Sequencing Center for Infectious Disease"/>
            <person name="Wu L."/>
            <person name="Ma J."/>
        </authorList>
    </citation>
    <scope>NUCLEOTIDE SEQUENCE [LARGE SCALE GENOMIC DNA]</scope>
    <source>
        <strain evidence="4">JCM 16373</strain>
    </source>
</reference>
<evidence type="ECO:0000256" key="2">
    <source>
        <dbReference type="SAM" id="SignalP"/>
    </source>
</evidence>
<gene>
    <name evidence="3" type="ORF">GCM10009863_38030</name>
</gene>
<feature type="compositionally biased region" description="Basic and acidic residues" evidence="1">
    <location>
        <begin position="134"/>
        <end position="144"/>
    </location>
</feature>
<dbReference type="EMBL" id="BAAARJ010000012">
    <property type="protein sequence ID" value="GAA2620383.1"/>
    <property type="molecule type" value="Genomic_DNA"/>
</dbReference>
<dbReference type="PROSITE" id="PS51257">
    <property type="entry name" value="PROKAR_LIPOPROTEIN"/>
    <property type="match status" value="1"/>
</dbReference>
<organism evidence="3 4">
    <name type="scientific">Streptomyces axinellae</name>
    <dbReference type="NCBI Taxonomy" id="552788"/>
    <lineage>
        <taxon>Bacteria</taxon>
        <taxon>Bacillati</taxon>
        <taxon>Actinomycetota</taxon>
        <taxon>Actinomycetes</taxon>
        <taxon>Kitasatosporales</taxon>
        <taxon>Streptomycetaceae</taxon>
        <taxon>Streptomyces</taxon>
    </lineage>
</organism>
<keyword evidence="4" id="KW-1185">Reference proteome</keyword>
<name>A0ABP6CM41_9ACTN</name>
<feature type="compositionally biased region" description="Low complexity" evidence="1">
    <location>
        <begin position="81"/>
        <end position="94"/>
    </location>
</feature>
<feature type="region of interest" description="Disordered" evidence="1">
    <location>
        <begin position="25"/>
        <end position="163"/>
    </location>
</feature>
<feature type="signal peptide" evidence="2">
    <location>
        <begin position="1"/>
        <end position="20"/>
    </location>
</feature>